<feature type="compositionally biased region" description="Basic and acidic residues" evidence="1">
    <location>
        <begin position="115"/>
        <end position="124"/>
    </location>
</feature>
<comment type="caution">
    <text evidence="2">The sequence shown here is derived from an EMBL/GenBank/DDBJ whole genome shotgun (WGS) entry which is preliminary data.</text>
</comment>
<sequence>MSPRSEVVWSEWEEKNLLSWLDAHRELPWKARSDAYYEQYRVVRSVDSLRGKMYYILRKQRRTGAKSKHSANRNQAGAARRSVGGRASLETLPKKRPAQSNIAKWFQTIPNAEPSHTDSIESNKTKSSKPGRATPLLSHSRREETQSSSWMWDYVHRVCAVRKLRYRRTERPY</sequence>
<evidence type="ECO:0000313" key="3">
    <source>
        <dbReference type="Proteomes" id="UP001153461"/>
    </source>
</evidence>
<organism evidence="2 3">
    <name type="scientific">Penicillium nalgiovense</name>
    <dbReference type="NCBI Taxonomy" id="60175"/>
    <lineage>
        <taxon>Eukaryota</taxon>
        <taxon>Fungi</taxon>
        <taxon>Dikarya</taxon>
        <taxon>Ascomycota</taxon>
        <taxon>Pezizomycotina</taxon>
        <taxon>Eurotiomycetes</taxon>
        <taxon>Eurotiomycetidae</taxon>
        <taxon>Eurotiales</taxon>
        <taxon>Aspergillaceae</taxon>
        <taxon>Penicillium</taxon>
    </lineage>
</organism>
<dbReference type="OrthoDB" id="4357081at2759"/>
<evidence type="ECO:0000313" key="2">
    <source>
        <dbReference type="EMBL" id="CAG8060006.1"/>
    </source>
</evidence>
<evidence type="ECO:0000256" key="1">
    <source>
        <dbReference type="SAM" id="MobiDB-lite"/>
    </source>
</evidence>
<feature type="region of interest" description="Disordered" evidence="1">
    <location>
        <begin position="60"/>
        <end position="145"/>
    </location>
</feature>
<feature type="compositionally biased region" description="Basic residues" evidence="1">
    <location>
        <begin position="60"/>
        <end position="71"/>
    </location>
</feature>
<proteinExistence type="predicted"/>
<dbReference type="EMBL" id="CAJVNV010000121">
    <property type="protein sequence ID" value="CAG8060006.1"/>
    <property type="molecule type" value="Genomic_DNA"/>
</dbReference>
<feature type="compositionally biased region" description="Low complexity" evidence="1">
    <location>
        <begin position="76"/>
        <end position="88"/>
    </location>
</feature>
<dbReference type="AlphaFoldDB" id="A0A9W4HMJ4"/>
<dbReference type="Proteomes" id="UP001153461">
    <property type="component" value="Unassembled WGS sequence"/>
</dbReference>
<gene>
    <name evidence="2" type="ORF">PNAL_LOCUS3545</name>
</gene>
<protein>
    <submittedName>
        <fullName evidence="2">Uncharacterized protein</fullName>
    </submittedName>
</protein>
<name>A0A9W4HMJ4_PENNA</name>
<accession>A0A9W4HMJ4</accession>
<reference evidence="2" key="1">
    <citation type="submission" date="2021-07" db="EMBL/GenBank/DDBJ databases">
        <authorList>
            <person name="Branca A.L. A."/>
        </authorList>
    </citation>
    <scope>NUCLEOTIDE SEQUENCE</scope>
</reference>